<name>A0A401U1P6_CHIPU</name>
<evidence type="ECO:0000313" key="3">
    <source>
        <dbReference type="Proteomes" id="UP000287033"/>
    </source>
</evidence>
<accession>A0A401U1P6</accession>
<protein>
    <submittedName>
        <fullName evidence="2">Uncharacterized protein</fullName>
    </submittedName>
</protein>
<dbReference type="EMBL" id="BEZZ01259155">
    <property type="protein sequence ID" value="GCC48803.1"/>
    <property type="molecule type" value="Genomic_DNA"/>
</dbReference>
<proteinExistence type="predicted"/>
<dbReference type="AlphaFoldDB" id="A0A401U1P6"/>
<gene>
    <name evidence="2" type="ORF">chiPu_0033289</name>
</gene>
<evidence type="ECO:0000313" key="2">
    <source>
        <dbReference type="EMBL" id="GCC48803.1"/>
    </source>
</evidence>
<organism evidence="2 3">
    <name type="scientific">Chiloscyllium punctatum</name>
    <name type="common">Brownbanded bambooshark</name>
    <name type="synonym">Hemiscyllium punctatum</name>
    <dbReference type="NCBI Taxonomy" id="137246"/>
    <lineage>
        <taxon>Eukaryota</taxon>
        <taxon>Metazoa</taxon>
        <taxon>Chordata</taxon>
        <taxon>Craniata</taxon>
        <taxon>Vertebrata</taxon>
        <taxon>Chondrichthyes</taxon>
        <taxon>Elasmobranchii</taxon>
        <taxon>Galeomorphii</taxon>
        <taxon>Galeoidea</taxon>
        <taxon>Orectolobiformes</taxon>
        <taxon>Hemiscylliidae</taxon>
        <taxon>Chiloscyllium</taxon>
    </lineage>
</organism>
<keyword evidence="3" id="KW-1185">Reference proteome</keyword>
<feature type="compositionally biased region" description="Low complexity" evidence="1">
    <location>
        <begin position="1"/>
        <end position="11"/>
    </location>
</feature>
<sequence length="163" mass="17590">MQRGAAMGLGLRARDRGGDAVGQPVAAADHGEADTVAHQGCDLVGEIEPQQPHQRRDFGFRTTPIVARECVQRQRADALVGRGLDDAADRLDARFMSTQARQAAPRRPAAVAVHDDADMEPGDGVRLERNVALHHKVSGQKRDDQIGWIPRRPDAPSSLPAAL</sequence>
<feature type="non-terminal residue" evidence="2">
    <location>
        <position position="163"/>
    </location>
</feature>
<dbReference type="Proteomes" id="UP000287033">
    <property type="component" value="Unassembled WGS sequence"/>
</dbReference>
<feature type="region of interest" description="Disordered" evidence="1">
    <location>
        <begin position="136"/>
        <end position="163"/>
    </location>
</feature>
<comment type="caution">
    <text evidence="2">The sequence shown here is derived from an EMBL/GenBank/DDBJ whole genome shotgun (WGS) entry which is preliminary data.</text>
</comment>
<reference evidence="2 3" key="1">
    <citation type="journal article" date="2018" name="Nat. Ecol. Evol.">
        <title>Shark genomes provide insights into elasmobranch evolution and the origin of vertebrates.</title>
        <authorList>
            <person name="Hara Y"/>
            <person name="Yamaguchi K"/>
            <person name="Onimaru K"/>
            <person name="Kadota M"/>
            <person name="Koyanagi M"/>
            <person name="Keeley SD"/>
            <person name="Tatsumi K"/>
            <person name="Tanaka K"/>
            <person name="Motone F"/>
            <person name="Kageyama Y"/>
            <person name="Nozu R"/>
            <person name="Adachi N"/>
            <person name="Nishimura O"/>
            <person name="Nakagawa R"/>
            <person name="Tanegashima C"/>
            <person name="Kiyatake I"/>
            <person name="Matsumoto R"/>
            <person name="Murakumo K"/>
            <person name="Nishida K"/>
            <person name="Terakita A"/>
            <person name="Kuratani S"/>
            <person name="Sato K"/>
            <person name="Hyodo S Kuraku.S."/>
        </authorList>
    </citation>
    <scope>NUCLEOTIDE SEQUENCE [LARGE SCALE GENOMIC DNA]</scope>
</reference>
<feature type="region of interest" description="Disordered" evidence="1">
    <location>
        <begin position="1"/>
        <end position="31"/>
    </location>
</feature>
<evidence type="ECO:0000256" key="1">
    <source>
        <dbReference type="SAM" id="MobiDB-lite"/>
    </source>
</evidence>